<evidence type="ECO:0000256" key="2">
    <source>
        <dbReference type="ARBA" id="ARBA00012438"/>
    </source>
</evidence>
<evidence type="ECO:0000313" key="12">
    <source>
        <dbReference type="Proteomes" id="UP000266183"/>
    </source>
</evidence>
<dbReference type="SMART" id="SM00091">
    <property type="entry name" value="PAS"/>
    <property type="match status" value="1"/>
</dbReference>
<feature type="domain" description="Histidine kinase" evidence="8">
    <location>
        <begin position="365"/>
        <end position="579"/>
    </location>
</feature>
<dbReference type="SUPFAM" id="SSF47384">
    <property type="entry name" value="Homodimeric domain of signal transducing histidine kinase"/>
    <property type="match status" value="1"/>
</dbReference>
<reference evidence="12" key="1">
    <citation type="submission" date="2018-09" db="EMBL/GenBank/DDBJ databases">
        <title>Chryseolinea sp. KIS68-18 isolated from soil.</title>
        <authorList>
            <person name="Weon H.-Y."/>
            <person name="Kwon S.-W."/>
            <person name="Lee S.A."/>
        </authorList>
    </citation>
    <scope>NUCLEOTIDE SEQUENCE [LARGE SCALE GENOMIC DNA]</scope>
    <source>
        <strain evidence="12">KIS68-18</strain>
    </source>
</reference>
<evidence type="ECO:0000256" key="5">
    <source>
        <dbReference type="ARBA" id="ARBA00022777"/>
    </source>
</evidence>
<keyword evidence="3" id="KW-0597">Phosphoprotein</keyword>
<dbReference type="PANTHER" id="PTHR42878:SF15">
    <property type="entry name" value="BACTERIOPHYTOCHROME"/>
    <property type="match status" value="1"/>
</dbReference>
<dbReference type="InterPro" id="IPR001610">
    <property type="entry name" value="PAC"/>
</dbReference>
<dbReference type="SUPFAM" id="SSF55874">
    <property type="entry name" value="ATPase domain of HSP90 chaperone/DNA topoisomerase II/histidine kinase"/>
    <property type="match status" value="1"/>
</dbReference>
<dbReference type="GO" id="GO:0030295">
    <property type="term" value="F:protein kinase activator activity"/>
    <property type="evidence" value="ECO:0007669"/>
    <property type="project" value="TreeGrafter"/>
</dbReference>
<dbReference type="Pfam" id="PF13426">
    <property type="entry name" value="PAS_9"/>
    <property type="match status" value="1"/>
</dbReference>
<evidence type="ECO:0000256" key="3">
    <source>
        <dbReference type="ARBA" id="ARBA00022553"/>
    </source>
</evidence>
<keyword evidence="6 7" id="KW-0472">Membrane</keyword>
<dbReference type="PROSITE" id="PS50112">
    <property type="entry name" value="PAS"/>
    <property type="match status" value="1"/>
</dbReference>
<dbReference type="Pfam" id="PF00512">
    <property type="entry name" value="HisKA"/>
    <property type="match status" value="1"/>
</dbReference>
<accession>A0A385SCQ9</accession>
<feature type="transmembrane region" description="Helical" evidence="7">
    <location>
        <begin position="17"/>
        <end position="36"/>
    </location>
</feature>
<dbReference type="GO" id="GO:0000156">
    <property type="term" value="F:phosphorelay response regulator activity"/>
    <property type="evidence" value="ECO:0007669"/>
    <property type="project" value="TreeGrafter"/>
</dbReference>
<dbReference type="InterPro" id="IPR036097">
    <property type="entry name" value="HisK_dim/P_sf"/>
</dbReference>
<keyword evidence="7" id="KW-0812">Transmembrane</keyword>
<feature type="domain" description="PAS" evidence="9">
    <location>
        <begin position="228"/>
        <end position="285"/>
    </location>
</feature>
<dbReference type="InterPro" id="IPR004358">
    <property type="entry name" value="Sig_transdc_His_kin-like_C"/>
</dbReference>
<gene>
    <name evidence="11" type="ORF">D4L85_01960</name>
</gene>
<dbReference type="Gene3D" id="1.10.287.130">
    <property type="match status" value="1"/>
</dbReference>
<dbReference type="Pfam" id="PF02518">
    <property type="entry name" value="HATPase_c"/>
    <property type="match status" value="1"/>
</dbReference>
<name>A0A385SCQ9_9BACT</name>
<protein>
    <recommendedName>
        <fullName evidence="2">histidine kinase</fullName>
        <ecNumber evidence="2">2.7.13.3</ecNumber>
    </recommendedName>
</protein>
<keyword evidence="12" id="KW-1185">Reference proteome</keyword>
<feature type="domain" description="PAC" evidence="10">
    <location>
        <begin position="302"/>
        <end position="354"/>
    </location>
</feature>
<dbReference type="SMART" id="SM00387">
    <property type="entry name" value="HATPase_c"/>
    <property type="match status" value="1"/>
</dbReference>
<dbReference type="SUPFAM" id="SSF55785">
    <property type="entry name" value="PYP-like sensor domain (PAS domain)"/>
    <property type="match status" value="1"/>
</dbReference>
<dbReference type="InterPro" id="IPR036890">
    <property type="entry name" value="HATPase_C_sf"/>
</dbReference>
<evidence type="ECO:0000259" key="9">
    <source>
        <dbReference type="PROSITE" id="PS50112"/>
    </source>
</evidence>
<dbReference type="EMBL" id="CP032382">
    <property type="protein sequence ID" value="AYB29423.1"/>
    <property type="molecule type" value="Genomic_DNA"/>
</dbReference>
<dbReference type="PANTHER" id="PTHR42878">
    <property type="entry name" value="TWO-COMPONENT HISTIDINE KINASE"/>
    <property type="match status" value="1"/>
</dbReference>
<dbReference type="NCBIfam" id="TIGR00229">
    <property type="entry name" value="sensory_box"/>
    <property type="match status" value="1"/>
</dbReference>
<dbReference type="CDD" id="cd00130">
    <property type="entry name" value="PAS"/>
    <property type="match status" value="1"/>
</dbReference>
<dbReference type="SMART" id="SM00388">
    <property type="entry name" value="HisKA"/>
    <property type="match status" value="1"/>
</dbReference>
<keyword evidence="7" id="KW-1133">Transmembrane helix</keyword>
<dbReference type="PROSITE" id="PS50109">
    <property type="entry name" value="HIS_KIN"/>
    <property type="match status" value="1"/>
</dbReference>
<dbReference type="GO" id="GO:0016020">
    <property type="term" value="C:membrane"/>
    <property type="evidence" value="ECO:0007669"/>
    <property type="project" value="UniProtKB-SubCell"/>
</dbReference>
<dbReference type="GO" id="GO:0007234">
    <property type="term" value="P:osmosensory signaling via phosphorelay pathway"/>
    <property type="evidence" value="ECO:0007669"/>
    <property type="project" value="TreeGrafter"/>
</dbReference>
<dbReference type="KEGG" id="chk:D4L85_01960"/>
<dbReference type="InterPro" id="IPR050351">
    <property type="entry name" value="BphY/WalK/GraS-like"/>
</dbReference>
<proteinExistence type="predicted"/>
<dbReference type="InterPro" id="IPR000014">
    <property type="entry name" value="PAS"/>
</dbReference>
<dbReference type="AlphaFoldDB" id="A0A385SCQ9"/>
<dbReference type="Pfam" id="PF05227">
    <property type="entry name" value="CHASE3"/>
    <property type="match status" value="1"/>
</dbReference>
<dbReference type="InterPro" id="IPR007891">
    <property type="entry name" value="CHASE3"/>
</dbReference>
<dbReference type="InterPro" id="IPR035965">
    <property type="entry name" value="PAS-like_dom_sf"/>
</dbReference>
<dbReference type="Gene3D" id="3.30.450.20">
    <property type="entry name" value="PAS domain"/>
    <property type="match status" value="1"/>
</dbReference>
<evidence type="ECO:0000259" key="10">
    <source>
        <dbReference type="PROSITE" id="PS50113"/>
    </source>
</evidence>
<dbReference type="SMART" id="SM00086">
    <property type="entry name" value="PAC"/>
    <property type="match status" value="1"/>
</dbReference>
<evidence type="ECO:0000259" key="8">
    <source>
        <dbReference type="PROSITE" id="PS50109"/>
    </source>
</evidence>
<dbReference type="Proteomes" id="UP000266183">
    <property type="component" value="Chromosome"/>
</dbReference>
<dbReference type="FunFam" id="3.30.565.10:FF:000006">
    <property type="entry name" value="Sensor histidine kinase WalK"/>
    <property type="match status" value="1"/>
</dbReference>
<dbReference type="InterPro" id="IPR003594">
    <property type="entry name" value="HATPase_dom"/>
</dbReference>
<dbReference type="GO" id="GO:0000155">
    <property type="term" value="F:phosphorelay sensor kinase activity"/>
    <property type="evidence" value="ECO:0007669"/>
    <property type="project" value="InterPro"/>
</dbReference>
<dbReference type="InterPro" id="IPR005467">
    <property type="entry name" value="His_kinase_dom"/>
</dbReference>
<dbReference type="InterPro" id="IPR000700">
    <property type="entry name" value="PAS-assoc_C"/>
</dbReference>
<feature type="transmembrane region" description="Helical" evidence="7">
    <location>
        <begin position="193"/>
        <end position="215"/>
    </location>
</feature>
<keyword evidence="4" id="KW-0808">Transferase</keyword>
<dbReference type="CDD" id="cd00082">
    <property type="entry name" value="HisKA"/>
    <property type="match status" value="1"/>
</dbReference>
<evidence type="ECO:0000313" key="11">
    <source>
        <dbReference type="EMBL" id="AYB29423.1"/>
    </source>
</evidence>
<dbReference type="Gene3D" id="3.30.565.10">
    <property type="entry name" value="Histidine kinase-like ATPase, C-terminal domain"/>
    <property type="match status" value="1"/>
</dbReference>
<comment type="catalytic activity">
    <reaction evidence="1">
        <text>ATP + protein L-histidine = ADP + protein N-phospho-L-histidine.</text>
        <dbReference type="EC" id="2.7.13.3"/>
    </reaction>
</comment>
<evidence type="ECO:0000256" key="4">
    <source>
        <dbReference type="ARBA" id="ARBA00022679"/>
    </source>
</evidence>
<evidence type="ECO:0000256" key="7">
    <source>
        <dbReference type="SAM" id="Phobius"/>
    </source>
</evidence>
<dbReference type="PRINTS" id="PR00344">
    <property type="entry name" value="BCTRLSENSOR"/>
</dbReference>
<evidence type="ECO:0000256" key="1">
    <source>
        <dbReference type="ARBA" id="ARBA00000085"/>
    </source>
</evidence>
<dbReference type="EC" id="2.7.13.3" evidence="2"/>
<keyword evidence="5" id="KW-0418">Kinase</keyword>
<dbReference type="PROSITE" id="PS50113">
    <property type="entry name" value="PAC"/>
    <property type="match status" value="1"/>
</dbReference>
<dbReference type="InterPro" id="IPR003661">
    <property type="entry name" value="HisK_dim/P_dom"/>
</dbReference>
<sequence>MVITIWKYMKVYFERRILVGFIVAFAILALLGVYTYRYDRESRVTTLLVAHTNEVLYHIEQLNSTALRLEKELHEFALTGDTAFNSIYKKELLTAAHHAGMLAKLIDDNPAQLSGLDSVRLLGREKVGLIKKVIAAGTVSVAERRTLIPSEENTRISNLLAGVIARMKDREKILRQQHVEASREDESKAMTTFTLLQFASGILLILGFFAINFSFRKRMLAEQSLQEASAEVRDLYNNAPCGYHSLDHKGMITEMNNTGLQWLGYTREEIVNVKPFTELLTPQSQVVFQQEFPRFKVLGYVNNVEFDMIRKNGEIFPVIVNAAAMKNEKGQFIRSRSTVFDITERKKAEEKVKLLNNEMEAFTYSVSHDLRAPLRSIDGYARILKEDFGPGMDKEANRLMDVVMRNARRMGKLIDDMLDFSRVGRKDLSRNRIDVDIMVDSIRRELVDQEKGRDIRFDIQPLASVEADNNLMRQVWTNLISNALKYTSKNLLTEITIDSRHENGKVVYSIRDNGVGFDMKYANKLFGVFQRLHKIEEFDGTGVGLALVHRIISRHGGKIWAESEVNKGATFSFYIPAETNNVRHDKQISG</sequence>
<evidence type="ECO:0000256" key="6">
    <source>
        <dbReference type="ARBA" id="ARBA00023136"/>
    </source>
</evidence>
<organism evidence="11 12">
    <name type="scientific">Chryseolinea soli</name>
    <dbReference type="NCBI Taxonomy" id="2321403"/>
    <lineage>
        <taxon>Bacteria</taxon>
        <taxon>Pseudomonadati</taxon>
        <taxon>Bacteroidota</taxon>
        <taxon>Cytophagia</taxon>
        <taxon>Cytophagales</taxon>
        <taxon>Fulvivirgaceae</taxon>
        <taxon>Chryseolinea</taxon>
    </lineage>
</organism>